<evidence type="ECO:0000256" key="5">
    <source>
        <dbReference type="ARBA" id="ARBA00022527"/>
    </source>
</evidence>
<dbReference type="InterPro" id="IPR037231">
    <property type="entry name" value="NAP-like_sf"/>
</dbReference>
<comment type="similarity">
    <text evidence="2 14">Belongs to the nucleosome assembly protein (NAP) family.</text>
</comment>
<dbReference type="GO" id="GO:0005524">
    <property type="term" value="F:ATP binding"/>
    <property type="evidence" value="ECO:0007669"/>
    <property type="project" value="UniProtKB-KW"/>
</dbReference>
<accession>A0A1I8B8I8</accession>
<feature type="coiled-coil region" evidence="15">
    <location>
        <begin position="416"/>
        <end position="443"/>
    </location>
</feature>
<evidence type="ECO:0000259" key="17">
    <source>
        <dbReference type="PROSITE" id="PS50032"/>
    </source>
</evidence>
<dbReference type="InterPro" id="IPR002164">
    <property type="entry name" value="NAP_family"/>
</dbReference>
<dbReference type="PROSITE" id="PS50032">
    <property type="entry name" value="KA1"/>
    <property type="match status" value="1"/>
</dbReference>
<organism evidence="18 19">
    <name type="scientific">Meloidogyne hapla</name>
    <name type="common">Root-knot nematode worm</name>
    <dbReference type="NCBI Taxonomy" id="6305"/>
    <lineage>
        <taxon>Eukaryota</taxon>
        <taxon>Metazoa</taxon>
        <taxon>Ecdysozoa</taxon>
        <taxon>Nematoda</taxon>
        <taxon>Chromadorea</taxon>
        <taxon>Rhabditida</taxon>
        <taxon>Tylenchina</taxon>
        <taxon>Tylenchomorpha</taxon>
        <taxon>Tylenchoidea</taxon>
        <taxon>Meloidogynidae</taxon>
        <taxon>Meloidogyninae</taxon>
        <taxon>Meloidogyne</taxon>
    </lineage>
</organism>
<dbReference type="InterPro" id="IPR028375">
    <property type="entry name" value="KA1/Ssp2_C"/>
</dbReference>
<evidence type="ECO:0000256" key="11">
    <source>
        <dbReference type="ARBA" id="ARBA00023306"/>
    </source>
</evidence>
<name>A0A1I8B8I8_MELHA</name>
<keyword evidence="4" id="KW-1003">Cell membrane</keyword>
<keyword evidence="15" id="KW-0175">Coiled coil</keyword>
<feature type="region of interest" description="Disordered" evidence="16">
    <location>
        <begin position="237"/>
        <end position="256"/>
    </location>
</feature>
<keyword evidence="18" id="KW-1185">Reference proteome</keyword>
<evidence type="ECO:0000256" key="3">
    <source>
        <dbReference type="ARBA" id="ARBA00012513"/>
    </source>
</evidence>
<dbReference type="InterPro" id="IPR001772">
    <property type="entry name" value="KA1_dom"/>
</dbReference>
<dbReference type="SUPFAM" id="SSF103243">
    <property type="entry name" value="KA1-like"/>
    <property type="match status" value="1"/>
</dbReference>
<evidence type="ECO:0000256" key="15">
    <source>
        <dbReference type="SAM" id="Coils"/>
    </source>
</evidence>
<evidence type="ECO:0000256" key="10">
    <source>
        <dbReference type="ARBA" id="ARBA00023136"/>
    </source>
</evidence>
<dbReference type="PANTHER" id="PTHR11875">
    <property type="entry name" value="TESTIS-SPECIFIC Y-ENCODED PROTEIN"/>
    <property type="match status" value="1"/>
</dbReference>
<dbReference type="WBParaSite" id="MhA1_Contig1678.frz3.gene8">
    <property type="protein sequence ID" value="MhA1_Contig1678.frz3.gene8"/>
    <property type="gene ID" value="MhA1_Contig1678.frz3.gene8"/>
</dbReference>
<feature type="domain" description="KA1" evidence="17">
    <location>
        <begin position="368"/>
        <end position="417"/>
    </location>
</feature>
<evidence type="ECO:0000256" key="7">
    <source>
        <dbReference type="ARBA" id="ARBA00022741"/>
    </source>
</evidence>
<protein>
    <recommendedName>
        <fullName evidence="3">non-specific serine/threonine protein kinase</fullName>
        <ecNumber evidence="3">2.7.11.1</ecNumber>
    </recommendedName>
</protein>
<dbReference type="Gene3D" id="3.30.310.80">
    <property type="entry name" value="Kinase associated domain 1, KA1"/>
    <property type="match status" value="1"/>
</dbReference>
<dbReference type="Gene3D" id="1.10.510.10">
    <property type="entry name" value="Transferase(Phosphotransferase) domain 1"/>
    <property type="match status" value="1"/>
</dbReference>
<dbReference type="Gene3D" id="3.30.1120.90">
    <property type="entry name" value="Nucleosome assembly protein"/>
    <property type="match status" value="1"/>
</dbReference>
<evidence type="ECO:0000256" key="8">
    <source>
        <dbReference type="ARBA" id="ARBA00022777"/>
    </source>
</evidence>
<dbReference type="GO" id="GO:0006334">
    <property type="term" value="P:nucleosome assembly"/>
    <property type="evidence" value="ECO:0007669"/>
    <property type="project" value="InterPro"/>
</dbReference>
<dbReference type="EC" id="2.7.11.1" evidence="3"/>
<evidence type="ECO:0000313" key="19">
    <source>
        <dbReference type="WBParaSite" id="MhA1_Contig1678.frz3.gene8"/>
    </source>
</evidence>
<dbReference type="Proteomes" id="UP000095281">
    <property type="component" value="Unplaced"/>
</dbReference>
<keyword evidence="10" id="KW-0472">Membrane</keyword>
<evidence type="ECO:0000256" key="4">
    <source>
        <dbReference type="ARBA" id="ARBA00022475"/>
    </source>
</evidence>
<keyword evidence="5" id="KW-0723">Serine/threonine-protein kinase</keyword>
<feature type="region of interest" description="Disordered" evidence="16">
    <location>
        <begin position="606"/>
        <end position="637"/>
    </location>
</feature>
<comment type="catalytic activity">
    <reaction evidence="12">
        <text>L-threonyl-[protein] + ATP = O-phospho-L-threonyl-[protein] + ADP + H(+)</text>
        <dbReference type="Rhea" id="RHEA:46608"/>
        <dbReference type="Rhea" id="RHEA-COMP:11060"/>
        <dbReference type="Rhea" id="RHEA-COMP:11605"/>
        <dbReference type="ChEBI" id="CHEBI:15378"/>
        <dbReference type="ChEBI" id="CHEBI:30013"/>
        <dbReference type="ChEBI" id="CHEBI:30616"/>
        <dbReference type="ChEBI" id="CHEBI:61977"/>
        <dbReference type="ChEBI" id="CHEBI:456216"/>
        <dbReference type="EC" id="2.7.11.1"/>
    </reaction>
</comment>
<evidence type="ECO:0000256" key="6">
    <source>
        <dbReference type="ARBA" id="ARBA00022679"/>
    </source>
</evidence>
<evidence type="ECO:0000256" key="12">
    <source>
        <dbReference type="ARBA" id="ARBA00047899"/>
    </source>
</evidence>
<evidence type="ECO:0000256" key="1">
    <source>
        <dbReference type="ARBA" id="ARBA00004202"/>
    </source>
</evidence>
<dbReference type="Gene3D" id="1.20.5.1500">
    <property type="match status" value="1"/>
</dbReference>
<feature type="region of interest" description="Disordered" evidence="16">
    <location>
        <begin position="159"/>
        <end position="193"/>
    </location>
</feature>
<dbReference type="SUPFAM" id="SSF143113">
    <property type="entry name" value="NAP-like"/>
    <property type="match status" value="1"/>
</dbReference>
<keyword evidence="6" id="KW-0808">Transferase</keyword>
<evidence type="ECO:0000256" key="14">
    <source>
        <dbReference type="RuleBase" id="RU003876"/>
    </source>
</evidence>
<keyword evidence="11" id="KW-0131">Cell cycle</keyword>
<feature type="compositionally biased region" description="Polar residues" evidence="16">
    <location>
        <begin position="239"/>
        <end position="252"/>
    </location>
</feature>
<evidence type="ECO:0000256" key="16">
    <source>
        <dbReference type="SAM" id="MobiDB-lite"/>
    </source>
</evidence>
<reference evidence="19" key="1">
    <citation type="submission" date="2016-11" db="UniProtKB">
        <authorList>
            <consortium name="WormBaseParasite"/>
        </authorList>
    </citation>
    <scope>IDENTIFICATION</scope>
</reference>
<dbReference type="Pfam" id="PF21594">
    <property type="entry name" value="UBA_MELK"/>
    <property type="match status" value="1"/>
</dbReference>
<evidence type="ECO:0000256" key="9">
    <source>
        <dbReference type="ARBA" id="ARBA00022840"/>
    </source>
</evidence>
<evidence type="ECO:0000313" key="18">
    <source>
        <dbReference type="Proteomes" id="UP000095281"/>
    </source>
</evidence>
<evidence type="ECO:0000256" key="2">
    <source>
        <dbReference type="ARBA" id="ARBA00009947"/>
    </source>
</evidence>
<comment type="catalytic activity">
    <reaction evidence="13">
        <text>L-seryl-[protein] + ATP = O-phospho-L-seryl-[protein] + ADP + H(+)</text>
        <dbReference type="Rhea" id="RHEA:17989"/>
        <dbReference type="Rhea" id="RHEA-COMP:9863"/>
        <dbReference type="Rhea" id="RHEA-COMP:11604"/>
        <dbReference type="ChEBI" id="CHEBI:15378"/>
        <dbReference type="ChEBI" id="CHEBI:29999"/>
        <dbReference type="ChEBI" id="CHEBI:30616"/>
        <dbReference type="ChEBI" id="CHEBI:83421"/>
        <dbReference type="ChEBI" id="CHEBI:456216"/>
        <dbReference type="EC" id="2.7.11.1"/>
    </reaction>
</comment>
<proteinExistence type="inferred from homology"/>
<dbReference type="GO" id="GO:0005886">
    <property type="term" value="C:plasma membrane"/>
    <property type="evidence" value="ECO:0007669"/>
    <property type="project" value="UniProtKB-SubCell"/>
</dbReference>
<sequence>MLTVDPKKRATIQQILIHPWLNSNYEQQIKWQSIYNRDIVDEEIIRELVCFFKINTGDMIARIKQWRFDYICATYLILLQRKEQKKNFALPFYDHNDKNFNCNFPCSPTIHSSLENDLDLSGFEEDIIKFSSSDNANEMMAEPSSTLSPYENIKQVPRFEAVSTTPRKPQQRKPSYEAPTHHRPAASNKGGCSVYTTPRRCTVELPGPVIGGFAYRRPNSVDRPPSLRLEKNALVDENSPPSLHFNNNSQKSESCERRSRIDMCRVYSNNNANNNTKQLQNKSPHRFRQRVFSSLERKADKMISLLTPKKIKSEAPTKLKCTEPMANVSVTSSCDPVKVREELWKVLCNLGMNATQNGWKVSGSRKNSNDPQKDATVELEVVSIEGLQYVGVKRRRVHGEPFTYKRICEEDYGTETQKALEELDNVQNALDNLNEIASEEILKVEQKYNQQRKPYFEQRSELIKKIANFWVTVFINHPQISSIMEEEEEECLHYLTKLEIEEFEDIKAGYKIKFTFDANPYFENAEILKEYNWSGAEPRCSATPIQWKPGKQKQLMNGAGKNGGENRSFFKWLCEESDPMADDIAEVIKDDIWPNPLQYYLAPDVEAADEEGCEEDDDGGLGEEYGGCEDGNDNLGA</sequence>
<keyword evidence="9" id="KW-0067">ATP-binding</keyword>
<dbReference type="FunFam" id="3.30.1120.90:FF:000002">
    <property type="entry name" value="Testis-specific Y-encoded-like protein 2"/>
    <property type="match status" value="1"/>
</dbReference>
<dbReference type="InterPro" id="IPR048637">
    <property type="entry name" value="MELK_UBA"/>
</dbReference>
<dbReference type="AlphaFoldDB" id="A0A1I8B8I8"/>
<evidence type="ECO:0000256" key="13">
    <source>
        <dbReference type="ARBA" id="ARBA00048679"/>
    </source>
</evidence>
<dbReference type="Pfam" id="PF02149">
    <property type="entry name" value="KA1"/>
    <property type="match status" value="1"/>
</dbReference>
<dbReference type="CDD" id="cd14341">
    <property type="entry name" value="UBA_MELK"/>
    <property type="match status" value="1"/>
</dbReference>
<keyword evidence="7" id="KW-0547">Nucleotide-binding</keyword>
<dbReference type="GO" id="GO:0005634">
    <property type="term" value="C:nucleus"/>
    <property type="evidence" value="ECO:0007669"/>
    <property type="project" value="InterPro"/>
</dbReference>
<keyword evidence="8" id="KW-0418">Kinase</keyword>
<dbReference type="GO" id="GO:0004674">
    <property type="term" value="F:protein serine/threonine kinase activity"/>
    <property type="evidence" value="ECO:0007669"/>
    <property type="project" value="UniProtKB-KW"/>
</dbReference>
<comment type="subcellular location">
    <subcellularLocation>
        <location evidence="1">Cell membrane</location>
        <topology evidence="1">Peripheral membrane protein</topology>
    </subcellularLocation>
</comment>
<dbReference type="Pfam" id="PF00956">
    <property type="entry name" value="NAP"/>
    <property type="match status" value="1"/>
</dbReference>